<evidence type="ECO:0000256" key="3">
    <source>
        <dbReference type="ARBA" id="ARBA00017057"/>
    </source>
</evidence>
<evidence type="ECO:0000256" key="6">
    <source>
        <dbReference type="ARBA" id="ARBA00022989"/>
    </source>
</evidence>
<comment type="function">
    <text evidence="8 9">Component of the signal peptidase complex (SPC) which catalyzes the cleavage of N-terminal signal sequences from nascent proteins as they are translocated into the lumen of the endoplasmic reticulum. Enhances the enzymatic activity of SPC and facilitates the interactions between different components of the translocation site.</text>
</comment>
<dbReference type="GO" id="GO:0045047">
    <property type="term" value="P:protein targeting to ER"/>
    <property type="evidence" value="ECO:0007669"/>
    <property type="project" value="TreeGrafter"/>
</dbReference>
<evidence type="ECO:0000256" key="1">
    <source>
        <dbReference type="ARBA" id="ARBA00004477"/>
    </source>
</evidence>
<keyword evidence="4 9" id="KW-0812">Transmembrane</keyword>
<comment type="similarity">
    <text evidence="2 9">Belongs to the SPCS2 family.</text>
</comment>
<dbReference type="GO" id="GO:0008233">
    <property type="term" value="F:peptidase activity"/>
    <property type="evidence" value="ECO:0007669"/>
    <property type="project" value="UniProtKB-UniRule"/>
</dbReference>
<protein>
    <recommendedName>
        <fullName evidence="3 9">Signal peptidase complex subunit 2</fullName>
    </recommendedName>
</protein>
<comment type="caution">
    <text evidence="9">Lacks conserved residue(s) required for the propagation of feature annotation.</text>
</comment>
<dbReference type="PhylomeDB" id="A0A0G4GLG3"/>
<keyword evidence="6 9" id="KW-1133">Transmembrane helix</keyword>
<evidence type="ECO:0000256" key="9">
    <source>
        <dbReference type="RuleBase" id="RU368033"/>
    </source>
</evidence>
<keyword evidence="7 9" id="KW-0472">Membrane</keyword>
<evidence type="ECO:0000256" key="5">
    <source>
        <dbReference type="ARBA" id="ARBA00022824"/>
    </source>
</evidence>
<dbReference type="InterPro" id="IPR009582">
    <property type="entry name" value="Spc2/SPCS2"/>
</dbReference>
<name>A0A0G4GLG3_9ALVE</name>
<dbReference type="GO" id="GO:0005787">
    <property type="term" value="C:signal peptidase complex"/>
    <property type="evidence" value="ECO:0007669"/>
    <property type="project" value="UniProtKB-UniRule"/>
</dbReference>
<dbReference type="VEuPathDB" id="CryptoDB:Cvel_22422"/>
<evidence type="ECO:0000256" key="8">
    <source>
        <dbReference type="ARBA" id="ARBA00045608"/>
    </source>
</evidence>
<evidence type="ECO:0000256" key="7">
    <source>
        <dbReference type="ARBA" id="ARBA00023136"/>
    </source>
</evidence>
<dbReference type="GO" id="GO:0006465">
    <property type="term" value="P:signal peptide processing"/>
    <property type="evidence" value="ECO:0007669"/>
    <property type="project" value="UniProtKB-UniRule"/>
</dbReference>
<dbReference type="AlphaFoldDB" id="A0A0G4GLG3"/>
<proteinExistence type="inferred from homology"/>
<evidence type="ECO:0000256" key="2">
    <source>
        <dbReference type="ARBA" id="ARBA00007324"/>
    </source>
</evidence>
<evidence type="ECO:0000313" key="10">
    <source>
        <dbReference type="EMBL" id="CEM30957.1"/>
    </source>
</evidence>
<dbReference type="EMBL" id="CDMZ01001328">
    <property type="protein sequence ID" value="CEM30957.1"/>
    <property type="molecule type" value="Genomic_DNA"/>
</dbReference>
<feature type="transmembrane region" description="Helical" evidence="9">
    <location>
        <begin position="93"/>
        <end position="113"/>
    </location>
</feature>
<sequence length="215" mass="23827">MTKKHGEWELKKEDVVVSANIPPVPKSILSAKAINKYAENDLLRHINEYIQDMLPRIGLTESKRIPDLRLAICAVASLIATAGQFAFKFPTQQYEIGICVVSFVILMLIMSVLDSFLIQSSCTFLKVDQCVFSLDSQIPHLSGTLKLRCRHMSGDSLAKGTLTCEESVSKIFDVDGYLSHATVYTICTKLIERFKGGERDSPKPSGGVKPSEKTE</sequence>
<organism evidence="10">
    <name type="scientific">Chromera velia CCMP2878</name>
    <dbReference type="NCBI Taxonomy" id="1169474"/>
    <lineage>
        <taxon>Eukaryota</taxon>
        <taxon>Sar</taxon>
        <taxon>Alveolata</taxon>
        <taxon>Colpodellida</taxon>
        <taxon>Chromeraceae</taxon>
        <taxon>Chromera</taxon>
    </lineage>
</organism>
<evidence type="ECO:0000256" key="4">
    <source>
        <dbReference type="ARBA" id="ARBA00022692"/>
    </source>
</evidence>
<keyword evidence="5 9" id="KW-0256">Endoplasmic reticulum</keyword>
<reference evidence="10" key="1">
    <citation type="submission" date="2014-11" db="EMBL/GenBank/DDBJ databases">
        <authorList>
            <person name="Otto D Thomas"/>
            <person name="Naeem Raeece"/>
        </authorList>
    </citation>
    <scope>NUCLEOTIDE SEQUENCE</scope>
</reference>
<comment type="subcellular location">
    <subcellularLocation>
        <location evidence="1 9">Endoplasmic reticulum membrane</location>
        <topology evidence="1 9">Multi-pass membrane protein</topology>
    </subcellularLocation>
</comment>
<gene>
    <name evidence="10" type="ORF">Cvel_22422</name>
</gene>
<dbReference type="PANTHER" id="PTHR13085">
    <property type="entry name" value="MICROSOMAL SIGNAL PEPTIDASE 25 KDA SUBUNIT"/>
    <property type="match status" value="1"/>
</dbReference>
<dbReference type="PANTHER" id="PTHR13085:SF0">
    <property type="entry name" value="SIGNAL PEPTIDASE COMPLEX SUBUNIT 2"/>
    <property type="match status" value="1"/>
</dbReference>
<accession>A0A0G4GLG3</accession>
<dbReference type="Pfam" id="PF06703">
    <property type="entry name" value="SPC25"/>
    <property type="match status" value="1"/>
</dbReference>